<keyword evidence="2" id="KW-1133">Transmembrane helix</keyword>
<feature type="region of interest" description="Disordered" evidence="1">
    <location>
        <begin position="288"/>
        <end position="316"/>
    </location>
</feature>
<feature type="region of interest" description="Disordered" evidence="1">
    <location>
        <begin position="140"/>
        <end position="175"/>
    </location>
</feature>
<dbReference type="Proteomes" id="UP000244722">
    <property type="component" value="Unassembled WGS sequence"/>
</dbReference>
<dbReference type="STRING" id="42251.A0A2T6ZRP8"/>
<comment type="caution">
    <text evidence="3">The sequence shown here is derived from an EMBL/GenBank/DDBJ whole genome shotgun (WGS) entry which is preliminary data.</text>
</comment>
<dbReference type="OrthoDB" id="3945612at2759"/>
<evidence type="ECO:0000313" key="4">
    <source>
        <dbReference type="Proteomes" id="UP000244722"/>
    </source>
</evidence>
<reference evidence="3 4" key="1">
    <citation type="submission" date="2017-04" db="EMBL/GenBank/DDBJ databases">
        <title>Draft genome sequence of Tuber borchii Vittad., a whitish edible truffle.</title>
        <authorList>
            <consortium name="DOE Joint Genome Institute"/>
            <person name="Murat C."/>
            <person name="Kuo A."/>
            <person name="Barry K.W."/>
            <person name="Clum A."/>
            <person name="Dockter R.B."/>
            <person name="Fauchery L."/>
            <person name="Iotti M."/>
            <person name="Kohler A."/>
            <person name="Labutti K."/>
            <person name="Lindquist E.A."/>
            <person name="Lipzen A."/>
            <person name="Ohm R.A."/>
            <person name="Wang M."/>
            <person name="Grigoriev I.V."/>
            <person name="Zambonelli A."/>
            <person name="Martin F.M."/>
        </authorList>
    </citation>
    <scope>NUCLEOTIDE SEQUENCE [LARGE SCALE GENOMIC DNA]</scope>
    <source>
        <strain evidence="3 4">Tbo3840</strain>
    </source>
</reference>
<protein>
    <submittedName>
        <fullName evidence="3">Uncharacterized protein</fullName>
    </submittedName>
</protein>
<evidence type="ECO:0000256" key="2">
    <source>
        <dbReference type="SAM" id="Phobius"/>
    </source>
</evidence>
<keyword evidence="2" id="KW-0472">Membrane</keyword>
<gene>
    <name evidence="3" type="ORF">B9Z19DRAFT_105964</name>
</gene>
<feature type="transmembrane region" description="Helical" evidence="2">
    <location>
        <begin position="177"/>
        <end position="203"/>
    </location>
</feature>
<organism evidence="3 4">
    <name type="scientific">Tuber borchii</name>
    <name type="common">White truffle</name>
    <dbReference type="NCBI Taxonomy" id="42251"/>
    <lineage>
        <taxon>Eukaryota</taxon>
        <taxon>Fungi</taxon>
        <taxon>Dikarya</taxon>
        <taxon>Ascomycota</taxon>
        <taxon>Pezizomycotina</taxon>
        <taxon>Pezizomycetes</taxon>
        <taxon>Pezizales</taxon>
        <taxon>Tuberaceae</taxon>
        <taxon>Tuber</taxon>
    </lineage>
</organism>
<evidence type="ECO:0000256" key="1">
    <source>
        <dbReference type="SAM" id="MobiDB-lite"/>
    </source>
</evidence>
<name>A0A2T6ZRP8_TUBBO</name>
<sequence length="316" mass="32969">MCAYASDAGLLWCCDPHDEYEPAYSPSLRHLTANLSAGNRYCWGKTQACKGNRGGMDQIYCDKGGATWCCNKKYESCTDVENQINVCVPKTFKNPVADGPVSLAPASLISGSATTTSTASSEVSSTMSTIRRAVVTSFSGASTSPQGATTPTANVPGAVVSGPTSASNTSHPQKKPLTVGAASGIVLGVLFGIALLFFTLPLLKKYRGKLKASGGGELEGQEFIRNRTWSDKETFVGAEVRSYTVTKWDSQIGVRTGGGPGLESAGNGLSVQETAIIVSEVNELEAEVPVSEMPAGSARIQRLDTGSTSTSTTAQS</sequence>
<keyword evidence="4" id="KW-1185">Reference proteome</keyword>
<proteinExistence type="predicted"/>
<feature type="compositionally biased region" description="Low complexity" evidence="1">
    <location>
        <begin position="305"/>
        <end position="316"/>
    </location>
</feature>
<keyword evidence="2" id="KW-0812">Transmembrane</keyword>
<feature type="compositionally biased region" description="Polar residues" evidence="1">
    <location>
        <begin position="140"/>
        <end position="153"/>
    </location>
</feature>
<evidence type="ECO:0000313" key="3">
    <source>
        <dbReference type="EMBL" id="PUU78104.1"/>
    </source>
</evidence>
<dbReference type="AlphaFoldDB" id="A0A2T6ZRP8"/>
<feature type="compositionally biased region" description="Polar residues" evidence="1">
    <location>
        <begin position="162"/>
        <end position="171"/>
    </location>
</feature>
<accession>A0A2T6ZRP8</accession>
<dbReference type="EMBL" id="NESQ01000129">
    <property type="protein sequence ID" value="PUU78104.1"/>
    <property type="molecule type" value="Genomic_DNA"/>
</dbReference>